<evidence type="ECO:0000256" key="4">
    <source>
        <dbReference type="ARBA" id="ARBA00048819"/>
    </source>
</evidence>
<comment type="caution">
    <text evidence="6">The sequence shown here is derived from an EMBL/GenBank/DDBJ whole genome shotgun (WGS) entry which is preliminary data.</text>
</comment>
<dbReference type="EC" id="6.3.2.2" evidence="5"/>
<sequence>MAELTMGVEEEFLLVDPETGAPAAANRAVAETAAAAGVELQLELTRCQVETSSDVHTDAAALDRQLHELRRAVAHCAERNRVRLLATAAPPTVPHEFPLTDTPRYRAIGDAFGMIAHEQGLSGCHVHVAVPDQEIAVRVSNHLRPWLPALLALSANSAIYRGSDTGYASWRSILWRRWPSAGPPPYFRSVRDYEAVVDTMLACGSILDRKMVYWDVRPSLTFPTVEVRVGDVPATARESTLLALLVRGLVLHARKALARREEAPDIPHEILLAAYWTAARSGLDGETLEPVSGRVLPVPALLDELVRRIGPELDELGDRAFVTDAMAEVLSRGNGARRQRRAYATRHDAADVITELAGATLEGYEFSPAHLG</sequence>
<comment type="similarity">
    <text evidence="5">Belongs to the glutamate--cysteine ligase type 2 family. YbdK subfamily.</text>
</comment>
<dbReference type="Gene3D" id="3.30.590.20">
    <property type="match status" value="1"/>
</dbReference>
<dbReference type="NCBIfam" id="TIGR02050">
    <property type="entry name" value="gshA_cyan_rel"/>
    <property type="match status" value="1"/>
</dbReference>
<accession>A0ABV8DXY6</accession>
<comment type="function">
    <text evidence="5">ATP-dependent carboxylate-amine ligase which exhibits weak glutamate--cysteine ligase activity.</text>
</comment>
<dbReference type="RefSeq" id="WP_378614615.1">
    <property type="nucleotide sequence ID" value="NZ_JBHSAX010000019.1"/>
</dbReference>
<dbReference type="InterPro" id="IPR011793">
    <property type="entry name" value="YbdK"/>
</dbReference>
<dbReference type="HAMAP" id="MF_01609">
    <property type="entry name" value="Glu_cys_ligase_2"/>
    <property type="match status" value="1"/>
</dbReference>
<evidence type="ECO:0000256" key="1">
    <source>
        <dbReference type="ARBA" id="ARBA00022598"/>
    </source>
</evidence>
<dbReference type="Proteomes" id="UP001595696">
    <property type="component" value="Unassembled WGS sequence"/>
</dbReference>
<reference evidence="7" key="1">
    <citation type="journal article" date="2019" name="Int. J. Syst. Evol. Microbiol.">
        <title>The Global Catalogue of Microorganisms (GCM) 10K type strain sequencing project: providing services to taxonomists for standard genome sequencing and annotation.</title>
        <authorList>
            <consortium name="The Broad Institute Genomics Platform"/>
            <consortium name="The Broad Institute Genome Sequencing Center for Infectious Disease"/>
            <person name="Wu L."/>
            <person name="Ma J."/>
        </authorList>
    </citation>
    <scope>NUCLEOTIDE SEQUENCE [LARGE SCALE GENOMIC DNA]</scope>
    <source>
        <strain evidence="7">CGMCC 4.7330</strain>
    </source>
</reference>
<protein>
    <recommendedName>
        <fullName evidence="5">Putative glutamate--cysteine ligase 2</fullName>
        <ecNumber evidence="5">6.3.2.2</ecNumber>
    </recommendedName>
    <alternativeName>
        <fullName evidence="5">Gamma-glutamylcysteine synthetase 2</fullName>
        <shortName evidence="5">GCS 2</shortName>
        <shortName evidence="5">Gamma-GCS 2</shortName>
    </alternativeName>
</protein>
<dbReference type="NCBIfam" id="NF010041">
    <property type="entry name" value="PRK13517.1-1"/>
    <property type="match status" value="1"/>
</dbReference>
<keyword evidence="7" id="KW-1185">Reference proteome</keyword>
<dbReference type="PANTHER" id="PTHR36510">
    <property type="entry name" value="GLUTAMATE--CYSTEINE LIGASE 2-RELATED"/>
    <property type="match status" value="1"/>
</dbReference>
<evidence type="ECO:0000313" key="7">
    <source>
        <dbReference type="Proteomes" id="UP001595696"/>
    </source>
</evidence>
<proteinExistence type="inferred from homology"/>
<dbReference type="PANTHER" id="PTHR36510:SF1">
    <property type="entry name" value="GLUTAMATE--CYSTEINE LIGASE 2-RELATED"/>
    <property type="match status" value="1"/>
</dbReference>
<dbReference type="InterPro" id="IPR006336">
    <property type="entry name" value="GCS2"/>
</dbReference>
<keyword evidence="1 5" id="KW-0436">Ligase</keyword>
<dbReference type="SUPFAM" id="SSF55931">
    <property type="entry name" value="Glutamine synthetase/guanido kinase"/>
    <property type="match status" value="1"/>
</dbReference>
<evidence type="ECO:0000256" key="5">
    <source>
        <dbReference type="HAMAP-Rule" id="MF_01609"/>
    </source>
</evidence>
<dbReference type="EMBL" id="JBHSAX010000019">
    <property type="protein sequence ID" value="MFC3964841.1"/>
    <property type="molecule type" value="Genomic_DNA"/>
</dbReference>
<dbReference type="InterPro" id="IPR050141">
    <property type="entry name" value="GCL_type2/YbdK_subfam"/>
</dbReference>
<evidence type="ECO:0000256" key="2">
    <source>
        <dbReference type="ARBA" id="ARBA00022741"/>
    </source>
</evidence>
<evidence type="ECO:0000256" key="3">
    <source>
        <dbReference type="ARBA" id="ARBA00022840"/>
    </source>
</evidence>
<dbReference type="Pfam" id="PF04107">
    <property type="entry name" value="GCS2"/>
    <property type="match status" value="1"/>
</dbReference>
<keyword evidence="3 5" id="KW-0067">ATP-binding</keyword>
<evidence type="ECO:0000313" key="6">
    <source>
        <dbReference type="EMBL" id="MFC3964841.1"/>
    </source>
</evidence>
<organism evidence="6 7">
    <name type="scientific">Nocardia jiangsuensis</name>
    <dbReference type="NCBI Taxonomy" id="1691563"/>
    <lineage>
        <taxon>Bacteria</taxon>
        <taxon>Bacillati</taxon>
        <taxon>Actinomycetota</taxon>
        <taxon>Actinomycetes</taxon>
        <taxon>Mycobacteriales</taxon>
        <taxon>Nocardiaceae</taxon>
        <taxon>Nocardia</taxon>
    </lineage>
</organism>
<name>A0ABV8DXY6_9NOCA</name>
<dbReference type="InterPro" id="IPR014746">
    <property type="entry name" value="Gln_synth/guanido_kin_cat_dom"/>
</dbReference>
<gene>
    <name evidence="6" type="ORF">ACFO0B_22880</name>
</gene>
<dbReference type="GO" id="GO:0004357">
    <property type="term" value="F:glutamate-cysteine ligase activity"/>
    <property type="evidence" value="ECO:0007669"/>
    <property type="project" value="UniProtKB-EC"/>
</dbReference>
<keyword evidence="2 5" id="KW-0547">Nucleotide-binding</keyword>
<comment type="catalytic activity">
    <reaction evidence="4 5">
        <text>L-cysteine + L-glutamate + ATP = gamma-L-glutamyl-L-cysteine + ADP + phosphate + H(+)</text>
        <dbReference type="Rhea" id="RHEA:13285"/>
        <dbReference type="ChEBI" id="CHEBI:15378"/>
        <dbReference type="ChEBI" id="CHEBI:29985"/>
        <dbReference type="ChEBI" id="CHEBI:30616"/>
        <dbReference type="ChEBI" id="CHEBI:35235"/>
        <dbReference type="ChEBI" id="CHEBI:43474"/>
        <dbReference type="ChEBI" id="CHEBI:58173"/>
        <dbReference type="ChEBI" id="CHEBI:456216"/>
        <dbReference type="EC" id="6.3.2.2"/>
    </reaction>
</comment>